<reference evidence="1 2" key="1">
    <citation type="submission" date="2020-02" db="EMBL/GenBank/DDBJ databases">
        <title>Pelistega sp. NLN82 were isolated from wild rodents of the Hainan Island.</title>
        <authorList>
            <person name="Niu N."/>
            <person name="Zhou J."/>
        </authorList>
    </citation>
    <scope>NUCLEOTIDE SEQUENCE [LARGE SCALE GENOMIC DNA]</scope>
    <source>
        <strain evidence="1 2">NLN82</strain>
    </source>
</reference>
<dbReference type="InterPro" id="IPR042233">
    <property type="entry name" value="Cell_div_ZapA_N"/>
</dbReference>
<dbReference type="SUPFAM" id="SSF102829">
    <property type="entry name" value="Cell division protein ZapA-like"/>
    <property type="match status" value="1"/>
</dbReference>
<dbReference type="Proteomes" id="UP000477651">
    <property type="component" value="Unassembled WGS sequence"/>
</dbReference>
<organism evidence="1 2">
    <name type="scientific">Pelistega ratti</name>
    <dbReference type="NCBI Taxonomy" id="2652177"/>
    <lineage>
        <taxon>Bacteria</taxon>
        <taxon>Pseudomonadati</taxon>
        <taxon>Pseudomonadota</taxon>
        <taxon>Betaproteobacteria</taxon>
        <taxon>Burkholderiales</taxon>
        <taxon>Alcaligenaceae</taxon>
        <taxon>Pelistega</taxon>
    </lineage>
</organism>
<dbReference type="AlphaFoldDB" id="A0A6L9Y9U9"/>
<comment type="caution">
    <text evidence="1">The sequence shown here is derived from an EMBL/GenBank/DDBJ whole genome shotgun (WGS) entry which is preliminary data.</text>
</comment>
<evidence type="ECO:0000313" key="1">
    <source>
        <dbReference type="EMBL" id="NEN76587.1"/>
    </source>
</evidence>
<dbReference type="EMBL" id="JAAGYR010000023">
    <property type="protein sequence ID" value="NEN76587.1"/>
    <property type="molecule type" value="Genomic_DNA"/>
</dbReference>
<gene>
    <name evidence="1" type="ORF">F9B74_09750</name>
</gene>
<dbReference type="Pfam" id="PF05164">
    <property type="entry name" value="ZapA"/>
    <property type="match status" value="1"/>
</dbReference>
<keyword evidence="1" id="KW-0131">Cell cycle</keyword>
<keyword evidence="1" id="KW-0132">Cell division</keyword>
<dbReference type="RefSeq" id="WP_163764989.1">
    <property type="nucleotide sequence ID" value="NZ_JAAGYR010000023.1"/>
</dbReference>
<proteinExistence type="predicted"/>
<name>A0A6L9Y9U9_9BURK</name>
<keyword evidence="2" id="KW-1185">Reference proteome</keyword>
<accession>A0A6L9Y9U9</accession>
<protein>
    <submittedName>
        <fullName evidence="1">Cell division protein ZapA</fullName>
    </submittedName>
</protein>
<dbReference type="GO" id="GO:0051301">
    <property type="term" value="P:cell division"/>
    <property type="evidence" value="ECO:0007669"/>
    <property type="project" value="UniProtKB-KW"/>
</dbReference>
<dbReference type="InterPro" id="IPR007838">
    <property type="entry name" value="Cell_div_ZapA-like"/>
</dbReference>
<evidence type="ECO:0000313" key="2">
    <source>
        <dbReference type="Proteomes" id="UP000477651"/>
    </source>
</evidence>
<dbReference type="Gene3D" id="3.30.160.880">
    <property type="entry name" value="Cell division protein ZapA protomer, N-terminal domain"/>
    <property type="match status" value="1"/>
</dbReference>
<dbReference type="InterPro" id="IPR036192">
    <property type="entry name" value="Cell_div_ZapA-like_sf"/>
</dbReference>
<sequence>MERVEVSILDRQLTLSVESAEKEKLLSSVKHADQLMQAIKVSSPNLSPERIAIMASIKLASDLMSMESGDGPFKGVQFGDFKSKIEDINAMLDKSINALKTIE</sequence>